<keyword evidence="11" id="KW-0675">Receptor</keyword>
<evidence type="ECO:0000259" key="13">
    <source>
        <dbReference type="PROSITE" id="PS50046"/>
    </source>
</evidence>
<feature type="modified residue" description="4-aspartylphosphate" evidence="12">
    <location>
        <position position="794"/>
    </location>
</feature>
<comment type="catalytic activity">
    <reaction evidence="1">
        <text>ATP + protein L-histidine = ADP + protein N-phospho-L-histidine.</text>
        <dbReference type="EC" id="2.7.13.3"/>
    </reaction>
</comment>
<dbReference type="Pfam" id="PF07536">
    <property type="entry name" value="HWE_HK"/>
    <property type="match status" value="1"/>
</dbReference>
<dbReference type="InterPro" id="IPR000014">
    <property type="entry name" value="PAS"/>
</dbReference>
<dbReference type="OrthoDB" id="489241at2"/>
<evidence type="ECO:0000313" key="15">
    <source>
        <dbReference type="EMBL" id="RAK15303.1"/>
    </source>
</evidence>
<evidence type="ECO:0000256" key="5">
    <source>
        <dbReference type="ARBA" id="ARBA00022606"/>
    </source>
</evidence>
<evidence type="ECO:0000256" key="7">
    <source>
        <dbReference type="ARBA" id="ARBA00022741"/>
    </source>
</evidence>
<evidence type="ECO:0000256" key="2">
    <source>
        <dbReference type="ARBA" id="ARBA00012438"/>
    </source>
</evidence>
<evidence type="ECO:0000256" key="12">
    <source>
        <dbReference type="PROSITE-ProRule" id="PRU00169"/>
    </source>
</evidence>
<dbReference type="InterPro" id="IPR036890">
    <property type="entry name" value="HATPase_C_sf"/>
</dbReference>
<evidence type="ECO:0000256" key="11">
    <source>
        <dbReference type="ARBA" id="ARBA00023170"/>
    </source>
</evidence>
<evidence type="ECO:0000259" key="14">
    <source>
        <dbReference type="PROSITE" id="PS50110"/>
    </source>
</evidence>
<dbReference type="SMART" id="SM00065">
    <property type="entry name" value="GAF"/>
    <property type="match status" value="1"/>
</dbReference>
<dbReference type="GO" id="GO:0000160">
    <property type="term" value="P:phosphorelay signal transduction system"/>
    <property type="evidence" value="ECO:0007669"/>
    <property type="project" value="InterPro"/>
</dbReference>
<dbReference type="Gene3D" id="3.40.50.2300">
    <property type="match status" value="1"/>
</dbReference>
<keyword evidence="7" id="KW-0547">Nucleotide-binding</keyword>
<dbReference type="PANTHER" id="PTHR41523">
    <property type="entry name" value="TWO-COMPONENT SYSTEM SENSOR PROTEIN"/>
    <property type="match status" value="1"/>
</dbReference>
<dbReference type="SUPFAM" id="SSF52172">
    <property type="entry name" value="CheY-like"/>
    <property type="match status" value="1"/>
</dbReference>
<dbReference type="SUPFAM" id="SSF55785">
    <property type="entry name" value="PYP-like sensor domain (PAS domain)"/>
    <property type="match status" value="1"/>
</dbReference>
<evidence type="ECO:0000256" key="9">
    <source>
        <dbReference type="ARBA" id="ARBA00022840"/>
    </source>
</evidence>
<evidence type="ECO:0000256" key="10">
    <source>
        <dbReference type="ARBA" id="ARBA00022991"/>
    </source>
</evidence>
<dbReference type="PROSITE" id="PS50110">
    <property type="entry name" value="RESPONSE_REGULATORY"/>
    <property type="match status" value="1"/>
</dbReference>
<dbReference type="InterPro" id="IPR029016">
    <property type="entry name" value="GAF-like_dom_sf"/>
</dbReference>
<dbReference type="InterPro" id="IPR011102">
    <property type="entry name" value="Sig_transdc_His_kinase_HWE"/>
</dbReference>
<dbReference type="InterPro" id="IPR013654">
    <property type="entry name" value="PAS_2"/>
</dbReference>
<dbReference type="Gene3D" id="3.30.565.10">
    <property type="entry name" value="Histidine kinase-like ATPase, C-terminal domain"/>
    <property type="match status" value="1"/>
</dbReference>
<dbReference type="Proteomes" id="UP000249165">
    <property type="component" value="Unassembled WGS sequence"/>
</dbReference>
<dbReference type="InterPro" id="IPR001789">
    <property type="entry name" value="Sig_transdc_resp-reg_receiver"/>
</dbReference>
<dbReference type="InterPro" id="IPR003018">
    <property type="entry name" value="GAF"/>
</dbReference>
<accession>A0A327Y2R4</accession>
<sequence>MAPAEGRPAPTPQVDLTNCDREPIHRLGRVQSYGALVAVSADLIVQHASENLGDILGVSQEAALGRPLTDLIVSDGFQRIRQALRGLRDPDGVARLFGVAMQANGRAFDVSVHGSGNRLIIEFEPKAETRGRDVLLDVYPHIAALRHAGSLADLARDAARALREMSGFGSVMVYQFQPDASGKVIAESRADGQRKHLGQMFPASDIPTQARALYMRALLRLIADVDDTGSPISPPGAIDGAPIDLSLAATRSVSPIHLEYLRNMGVRASMSVSIMKDGALWGLFACHHETPRYIDYERRTAIEMFAHMFSYELTRHETAQRKVTHEATSRLQTQLMAQMADGLPLAQSLLSMSEDLATVIPHDGLVLYENGTFSATGSAPTEEEFGRISQFLDRSIGADVFQTHCLGRLHAPAREYEARVAGILAVPVSKRPRDYLVLTRRQVEASVTWAGNPDKPVELGPNGIRLTPRKSFEAWRETVVGQCKPWSAPEIHAAELLRTALLEVFLKVTDAANMERKRAQEQQQLLISELNHRVRNILNLMRGLLAQSKSHATTLEEFTANLDGRIQALARAHDQLTSEQWEPASFKDLLRCEFAAYAAGKAERVRIIGPDAMVSPKAYTTLALVLHEMATNSVKYGALRDENGKVVVQTSVDRSGGFLFDWVERGGPPVSAPKRRGFGSTIIEEAIPHELRGDADISYKLTGVEARFRLPPAAITGTFDDIPPELAPAPATPPDRGDFRLQGTGLVLEDTLIIAMDAASILEDLGASKVEMQSSVSAALDWVGTNHPDFAVLDVNLGDEQSLPVAEALAVRGVPFVLATGYGEAEELARIYPPCVIVQKPFSAASLEQALRQATADLGRGRN</sequence>
<evidence type="ECO:0000256" key="6">
    <source>
        <dbReference type="ARBA" id="ARBA00022679"/>
    </source>
</evidence>
<reference evidence="15 16" key="1">
    <citation type="submission" date="2018-06" db="EMBL/GenBank/DDBJ databases">
        <title>Genomic Encyclopedia of Archaeal and Bacterial Type Strains, Phase II (KMG-II): from individual species to whole genera.</title>
        <authorList>
            <person name="Goeker M."/>
        </authorList>
    </citation>
    <scope>NUCLEOTIDE SEQUENCE [LARGE SCALE GENOMIC DNA]</scope>
    <source>
        <strain evidence="15 16">DSM 22011</strain>
    </source>
</reference>
<dbReference type="Pfam" id="PF08446">
    <property type="entry name" value="PAS_2"/>
    <property type="match status" value="1"/>
</dbReference>
<keyword evidence="5" id="KW-0716">Sensory transduction</keyword>
<dbReference type="AlphaFoldDB" id="A0A327Y2R4"/>
<keyword evidence="10" id="KW-0157">Chromophore</keyword>
<dbReference type="GO" id="GO:0009881">
    <property type="term" value="F:photoreceptor activity"/>
    <property type="evidence" value="ECO:0007669"/>
    <property type="project" value="UniProtKB-KW"/>
</dbReference>
<dbReference type="Gene3D" id="3.30.450.20">
    <property type="entry name" value="PAS domain"/>
    <property type="match status" value="1"/>
</dbReference>
<feature type="domain" description="Phytochrome chromophore attachment site" evidence="13">
    <location>
        <begin position="150"/>
        <end position="307"/>
    </location>
</feature>
<dbReference type="EMBL" id="QLMG01000024">
    <property type="protein sequence ID" value="RAK15303.1"/>
    <property type="molecule type" value="Genomic_DNA"/>
</dbReference>
<name>A0A327Y2R4_9RHOB</name>
<dbReference type="Pfam" id="PF00360">
    <property type="entry name" value="PHY"/>
    <property type="match status" value="1"/>
</dbReference>
<keyword evidence="8 15" id="KW-0418">Kinase</keyword>
<proteinExistence type="predicted"/>
<dbReference type="EC" id="2.7.13.3" evidence="2"/>
<dbReference type="InterPro" id="IPR035965">
    <property type="entry name" value="PAS-like_dom_sf"/>
</dbReference>
<dbReference type="GO" id="GO:0009584">
    <property type="term" value="P:detection of visible light"/>
    <property type="evidence" value="ECO:0007669"/>
    <property type="project" value="InterPro"/>
</dbReference>
<evidence type="ECO:0000256" key="4">
    <source>
        <dbReference type="ARBA" id="ARBA00022553"/>
    </source>
</evidence>
<keyword evidence="3" id="KW-0600">Photoreceptor protein</keyword>
<organism evidence="15 16">
    <name type="scientific">Salipiger aestuarii</name>
    <dbReference type="NCBI Taxonomy" id="568098"/>
    <lineage>
        <taxon>Bacteria</taxon>
        <taxon>Pseudomonadati</taxon>
        <taxon>Pseudomonadota</taxon>
        <taxon>Alphaproteobacteria</taxon>
        <taxon>Rhodobacterales</taxon>
        <taxon>Roseobacteraceae</taxon>
        <taxon>Salipiger</taxon>
    </lineage>
</organism>
<dbReference type="SUPFAM" id="SSF55781">
    <property type="entry name" value="GAF domain-like"/>
    <property type="match status" value="2"/>
</dbReference>
<dbReference type="Pfam" id="PF01590">
    <property type="entry name" value="GAF"/>
    <property type="match status" value="1"/>
</dbReference>
<keyword evidence="4 12" id="KW-0597">Phosphoprotein</keyword>
<dbReference type="InterPro" id="IPR001294">
    <property type="entry name" value="Phytochrome"/>
</dbReference>
<keyword evidence="6" id="KW-0808">Transferase</keyword>
<dbReference type="InterPro" id="IPR011006">
    <property type="entry name" value="CheY-like_superfamily"/>
</dbReference>
<protein>
    <recommendedName>
        <fullName evidence="2">histidine kinase</fullName>
        <ecNumber evidence="2">2.7.13.3</ecNumber>
    </recommendedName>
</protein>
<comment type="caution">
    <text evidence="15">The sequence shown here is derived from an EMBL/GenBank/DDBJ whole genome shotgun (WGS) entry which is preliminary data.</text>
</comment>
<dbReference type="InterPro" id="IPR013515">
    <property type="entry name" value="Phytochrome_cen-reg"/>
</dbReference>
<dbReference type="SMART" id="SM00091">
    <property type="entry name" value="PAS"/>
    <property type="match status" value="1"/>
</dbReference>
<dbReference type="PRINTS" id="PR01033">
    <property type="entry name" value="PHYTOCHROME"/>
</dbReference>
<dbReference type="InterPro" id="IPR043150">
    <property type="entry name" value="Phytochrome_PHY_sf"/>
</dbReference>
<dbReference type="InterPro" id="IPR016132">
    <property type="entry name" value="Phyto_chromo_attachment"/>
</dbReference>
<dbReference type="GO" id="GO:0006355">
    <property type="term" value="P:regulation of DNA-templated transcription"/>
    <property type="evidence" value="ECO:0007669"/>
    <property type="project" value="InterPro"/>
</dbReference>
<dbReference type="GO" id="GO:0004673">
    <property type="term" value="F:protein histidine kinase activity"/>
    <property type="evidence" value="ECO:0007669"/>
    <property type="project" value="UniProtKB-EC"/>
</dbReference>
<evidence type="ECO:0000256" key="1">
    <source>
        <dbReference type="ARBA" id="ARBA00000085"/>
    </source>
</evidence>
<dbReference type="RefSeq" id="WP_009506451.1">
    <property type="nucleotide sequence ID" value="NZ_LIGK01000024.1"/>
</dbReference>
<dbReference type="PANTHER" id="PTHR41523:SF7">
    <property type="entry name" value="HISTIDINE KINASE"/>
    <property type="match status" value="1"/>
</dbReference>
<evidence type="ECO:0000256" key="3">
    <source>
        <dbReference type="ARBA" id="ARBA00022543"/>
    </source>
</evidence>
<dbReference type="Gene3D" id="3.30.450.40">
    <property type="match status" value="1"/>
</dbReference>
<keyword evidence="9" id="KW-0067">ATP-binding</keyword>
<feature type="domain" description="Response regulatory" evidence="14">
    <location>
        <begin position="744"/>
        <end position="855"/>
    </location>
</feature>
<dbReference type="GO" id="GO:0005524">
    <property type="term" value="F:ATP binding"/>
    <property type="evidence" value="ECO:0007669"/>
    <property type="project" value="UniProtKB-KW"/>
</dbReference>
<evidence type="ECO:0000313" key="16">
    <source>
        <dbReference type="Proteomes" id="UP000249165"/>
    </source>
</evidence>
<dbReference type="SMART" id="SM00911">
    <property type="entry name" value="HWE_HK"/>
    <property type="match status" value="1"/>
</dbReference>
<dbReference type="CDD" id="cd00130">
    <property type="entry name" value="PAS"/>
    <property type="match status" value="1"/>
</dbReference>
<gene>
    <name evidence="15" type="ORF">ATI53_102459</name>
</gene>
<keyword evidence="16" id="KW-1185">Reference proteome</keyword>
<dbReference type="Gene3D" id="3.30.450.270">
    <property type="match status" value="1"/>
</dbReference>
<evidence type="ECO:0000256" key="8">
    <source>
        <dbReference type="ARBA" id="ARBA00022777"/>
    </source>
</evidence>
<dbReference type="PROSITE" id="PS50046">
    <property type="entry name" value="PHYTOCHROME_2"/>
    <property type="match status" value="1"/>
</dbReference>